<feature type="active site" description="Proton acceptor" evidence="7">
    <location>
        <position position="19"/>
    </location>
</feature>
<feature type="site" description="Discriminates between blocked and unblocked aminoacyl-tRNA" evidence="7">
    <location>
        <position position="9"/>
    </location>
</feature>
<name>A0A317PJ16_9HYPH</name>
<feature type="region of interest" description="Disordered" evidence="10">
    <location>
        <begin position="190"/>
        <end position="239"/>
    </location>
</feature>
<dbReference type="SUPFAM" id="SSF53178">
    <property type="entry name" value="Peptidyl-tRNA hydrolase-like"/>
    <property type="match status" value="1"/>
</dbReference>
<dbReference type="InterPro" id="IPR001328">
    <property type="entry name" value="Pept_tRNA_hydro"/>
</dbReference>
<evidence type="ECO:0000256" key="3">
    <source>
        <dbReference type="ARBA" id="ARBA00022801"/>
    </source>
</evidence>
<reference evidence="11 12" key="1">
    <citation type="submission" date="2018-05" db="EMBL/GenBank/DDBJ databases">
        <title>Genomic Encyclopedia of Type Strains, Phase IV (KMG-IV): sequencing the most valuable type-strain genomes for metagenomic binning, comparative biology and taxonomic classification.</title>
        <authorList>
            <person name="Goeker M."/>
        </authorList>
    </citation>
    <scope>NUCLEOTIDE SEQUENCE [LARGE SCALE GENOMIC DNA]</scope>
    <source>
        <strain evidence="11 12">DSM 16791</strain>
    </source>
</reference>
<dbReference type="HAMAP" id="MF_00083">
    <property type="entry name" value="Pept_tRNA_hydro_bact"/>
    <property type="match status" value="1"/>
</dbReference>
<gene>
    <name evidence="7" type="primary">pth</name>
    <name evidence="11" type="ORF">DFR52_106120</name>
</gene>
<dbReference type="EC" id="3.1.1.29" evidence="1 7"/>
<organism evidence="11 12">
    <name type="scientific">Hoeflea marina</name>
    <dbReference type="NCBI Taxonomy" id="274592"/>
    <lineage>
        <taxon>Bacteria</taxon>
        <taxon>Pseudomonadati</taxon>
        <taxon>Pseudomonadota</taxon>
        <taxon>Alphaproteobacteria</taxon>
        <taxon>Hyphomicrobiales</taxon>
        <taxon>Rhizobiaceae</taxon>
        <taxon>Hoeflea</taxon>
    </lineage>
</organism>
<dbReference type="InterPro" id="IPR018171">
    <property type="entry name" value="Pept_tRNA_hydro_CS"/>
</dbReference>
<feature type="binding site" evidence="7">
    <location>
        <position position="112"/>
    </location>
    <ligand>
        <name>tRNA</name>
        <dbReference type="ChEBI" id="CHEBI:17843"/>
    </ligand>
</feature>
<comment type="subcellular location">
    <subcellularLocation>
        <location evidence="7">Cytoplasm</location>
    </subcellularLocation>
</comment>
<dbReference type="GO" id="GO:0005737">
    <property type="term" value="C:cytoplasm"/>
    <property type="evidence" value="ECO:0007669"/>
    <property type="project" value="UniProtKB-SubCell"/>
</dbReference>
<feature type="binding site" evidence="7">
    <location>
        <position position="64"/>
    </location>
    <ligand>
        <name>tRNA</name>
        <dbReference type="ChEBI" id="CHEBI:17843"/>
    </ligand>
</feature>
<evidence type="ECO:0000256" key="9">
    <source>
        <dbReference type="RuleBase" id="RU004320"/>
    </source>
</evidence>
<evidence type="ECO:0000313" key="12">
    <source>
        <dbReference type="Proteomes" id="UP000246352"/>
    </source>
</evidence>
<evidence type="ECO:0000256" key="6">
    <source>
        <dbReference type="ARBA" id="ARBA00050038"/>
    </source>
</evidence>
<feature type="binding site" evidence="7">
    <location>
        <position position="66"/>
    </location>
    <ligand>
        <name>tRNA</name>
        <dbReference type="ChEBI" id="CHEBI:17843"/>
    </ligand>
</feature>
<evidence type="ECO:0000256" key="10">
    <source>
        <dbReference type="SAM" id="MobiDB-lite"/>
    </source>
</evidence>
<feature type="site" description="Stabilizes the basic form of H active site to accept a proton" evidence="7">
    <location>
        <position position="91"/>
    </location>
</feature>
<keyword evidence="2 7" id="KW-0820">tRNA-binding</keyword>
<evidence type="ECO:0000313" key="11">
    <source>
        <dbReference type="EMBL" id="PWV97597.1"/>
    </source>
</evidence>
<protein>
    <recommendedName>
        <fullName evidence="6 7">Peptidyl-tRNA hydrolase</fullName>
        <shortName evidence="7">Pth</shortName>
        <ecNumber evidence="1 7">3.1.1.29</ecNumber>
    </recommendedName>
</protein>
<dbReference type="EMBL" id="QGTR01000006">
    <property type="protein sequence ID" value="PWV97597.1"/>
    <property type="molecule type" value="Genomic_DNA"/>
</dbReference>
<dbReference type="GO" id="GO:0006515">
    <property type="term" value="P:protein quality control for misfolded or incompletely synthesized proteins"/>
    <property type="evidence" value="ECO:0007669"/>
    <property type="project" value="UniProtKB-UniRule"/>
</dbReference>
<dbReference type="Proteomes" id="UP000246352">
    <property type="component" value="Unassembled WGS sequence"/>
</dbReference>
<dbReference type="GO" id="GO:0072344">
    <property type="term" value="P:rescue of stalled ribosome"/>
    <property type="evidence" value="ECO:0007669"/>
    <property type="project" value="UniProtKB-UniRule"/>
</dbReference>
<comment type="similarity">
    <text evidence="5 7 9">Belongs to the PTH family.</text>
</comment>
<evidence type="ECO:0000256" key="4">
    <source>
        <dbReference type="ARBA" id="ARBA00022884"/>
    </source>
</evidence>
<keyword evidence="4 7" id="KW-0694">RNA-binding</keyword>
<dbReference type="PANTHER" id="PTHR17224:SF1">
    <property type="entry name" value="PEPTIDYL-TRNA HYDROLASE"/>
    <property type="match status" value="1"/>
</dbReference>
<evidence type="ECO:0000256" key="2">
    <source>
        <dbReference type="ARBA" id="ARBA00022555"/>
    </source>
</evidence>
<comment type="function">
    <text evidence="7">Hydrolyzes ribosome-free peptidyl-tRNAs (with 1 or more amino acids incorporated), which drop off the ribosome during protein synthesis, or as a result of ribosome stalling.</text>
</comment>
<proteinExistence type="inferred from homology"/>
<keyword evidence="7" id="KW-0963">Cytoplasm</keyword>
<evidence type="ECO:0000256" key="8">
    <source>
        <dbReference type="RuleBase" id="RU000673"/>
    </source>
</evidence>
<dbReference type="PROSITE" id="PS01195">
    <property type="entry name" value="PEPT_TRNA_HYDROL_1"/>
    <property type="match status" value="1"/>
</dbReference>
<dbReference type="CDD" id="cd00462">
    <property type="entry name" value="PTH"/>
    <property type="match status" value="1"/>
</dbReference>
<dbReference type="Gene3D" id="3.40.50.1470">
    <property type="entry name" value="Peptidyl-tRNA hydrolase"/>
    <property type="match status" value="1"/>
</dbReference>
<evidence type="ECO:0000256" key="1">
    <source>
        <dbReference type="ARBA" id="ARBA00013260"/>
    </source>
</evidence>
<dbReference type="OrthoDB" id="9800507at2"/>
<comment type="caution">
    <text evidence="11">The sequence shown here is derived from an EMBL/GenBank/DDBJ whole genome shotgun (WGS) entry which is preliminary data.</text>
</comment>
<dbReference type="AlphaFoldDB" id="A0A317PJ16"/>
<comment type="function">
    <text evidence="7">Catalyzes the release of premature peptidyl moieties from peptidyl-tRNA molecules trapped in stalled 50S ribosomal subunits, and thus maintains levels of free tRNAs and 50S ribosomes.</text>
</comment>
<dbReference type="RefSeq" id="WP_110033902.1">
    <property type="nucleotide sequence ID" value="NZ_QGTR01000006.1"/>
</dbReference>
<dbReference type="PROSITE" id="PS01196">
    <property type="entry name" value="PEPT_TRNA_HYDROL_2"/>
    <property type="match status" value="1"/>
</dbReference>
<keyword evidence="12" id="KW-1185">Reference proteome</keyword>
<comment type="catalytic activity">
    <reaction evidence="7 8">
        <text>an N-acyl-L-alpha-aminoacyl-tRNA + H2O = an N-acyl-L-amino acid + a tRNA + H(+)</text>
        <dbReference type="Rhea" id="RHEA:54448"/>
        <dbReference type="Rhea" id="RHEA-COMP:10123"/>
        <dbReference type="Rhea" id="RHEA-COMP:13883"/>
        <dbReference type="ChEBI" id="CHEBI:15377"/>
        <dbReference type="ChEBI" id="CHEBI:15378"/>
        <dbReference type="ChEBI" id="CHEBI:59874"/>
        <dbReference type="ChEBI" id="CHEBI:78442"/>
        <dbReference type="ChEBI" id="CHEBI:138191"/>
        <dbReference type="EC" id="3.1.1.29"/>
    </reaction>
</comment>
<evidence type="ECO:0000256" key="7">
    <source>
        <dbReference type="HAMAP-Rule" id="MF_00083"/>
    </source>
</evidence>
<dbReference type="FunFam" id="3.40.50.1470:FF:000001">
    <property type="entry name" value="Peptidyl-tRNA hydrolase"/>
    <property type="match status" value="1"/>
</dbReference>
<keyword evidence="3 7" id="KW-0378">Hydrolase</keyword>
<evidence type="ECO:0000256" key="5">
    <source>
        <dbReference type="ARBA" id="ARBA00038063"/>
    </source>
</evidence>
<accession>A0A317PJ16</accession>
<dbReference type="InterPro" id="IPR036416">
    <property type="entry name" value="Pept_tRNA_hydro_sf"/>
</dbReference>
<dbReference type="GO" id="GO:0004045">
    <property type="term" value="F:peptidyl-tRNA hydrolase activity"/>
    <property type="evidence" value="ECO:0007669"/>
    <property type="project" value="UniProtKB-UniRule"/>
</dbReference>
<dbReference type="PANTHER" id="PTHR17224">
    <property type="entry name" value="PEPTIDYL-TRNA HYDROLASE"/>
    <property type="match status" value="1"/>
</dbReference>
<dbReference type="NCBIfam" id="TIGR00447">
    <property type="entry name" value="pth"/>
    <property type="match status" value="1"/>
</dbReference>
<sequence>MLLIAGLGNPGAQYAKNRHNVGYMAADAIARRHSFSPWSRKFRGEIAEGTIGGEKVLLIKPSTFMNLSGESVGEAMRFYKLGPNDIVVIHDELDLAAGKIRLKAGGGHGGHNGLRSIDAHIGKDYRRMRIGIGHPGDKARVHNHVLGDFAKADAEWLDPLLSAIADHADLLAGDAGADSTFMNRIALATGSVAPKPGKPPKADAGAGGDKPAAAGKSHIRQARNNAQPKILPTSGPMADMLKRMFGKKDG</sequence>
<comment type="subunit">
    <text evidence="7">Monomer.</text>
</comment>
<feature type="binding site" evidence="7">
    <location>
        <position position="14"/>
    </location>
    <ligand>
        <name>tRNA</name>
        <dbReference type="ChEBI" id="CHEBI:17843"/>
    </ligand>
</feature>
<dbReference type="Pfam" id="PF01195">
    <property type="entry name" value="Pept_tRNA_hydro"/>
    <property type="match status" value="1"/>
</dbReference>
<dbReference type="GO" id="GO:0000049">
    <property type="term" value="F:tRNA binding"/>
    <property type="evidence" value="ECO:0007669"/>
    <property type="project" value="UniProtKB-UniRule"/>
</dbReference>